<gene>
    <name evidence="1" type="ORF">A245_31793</name>
</gene>
<feature type="non-terminal residue" evidence="1">
    <location>
        <position position="1"/>
    </location>
</feature>
<dbReference type="Proteomes" id="UP000018849">
    <property type="component" value="Unassembled WGS sequence"/>
</dbReference>
<evidence type="ECO:0000313" key="2">
    <source>
        <dbReference type="Proteomes" id="UP000018849"/>
    </source>
</evidence>
<reference evidence="1 2" key="1">
    <citation type="journal article" date="2013" name="PLoS Pathog.">
        <title>Genomic analysis of the Kiwifruit pathogen Pseudomonas syringae pv. actinidiae provides insight into the origins of an emergent plant disease.</title>
        <authorList>
            <person name="McCann H.C."/>
            <person name="Rikkerink E.H."/>
            <person name="Bertels F."/>
            <person name="Fiers M."/>
            <person name="Lu A."/>
            <person name="Rees-George J."/>
            <person name="Andersen M.T."/>
            <person name="Gleave A.P."/>
            <person name="Haubold B."/>
            <person name="Wohlers M.W."/>
            <person name="Guttman D.S."/>
            <person name="Wang P.W."/>
            <person name="Straub C."/>
            <person name="Vanneste J.L."/>
            <person name="Rainey P.B."/>
            <person name="Templeton M.D."/>
        </authorList>
    </citation>
    <scope>NUCLEOTIDE SEQUENCE [LARGE SCALE GENOMIC DNA]</scope>
    <source>
        <strain evidence="1 2">ICMP 19096</strain>
    </source>
</reference>
<comment type="caution">
    <text evidence="1">The sequence shown here is derived from an EMBL/GenBank/DDBJ whole genome shotgun (WGS) entry which is preliminary data.</text>
</comment>
<organism evidence="1 2">
    <name type="scientific">Pseudomonas syringae pv. actinidiae ICMP 19096</name>
    <dbReference type="NCBI Taxonomy" id="1194405"/>
    <lineage>
        <taxon>Bacteria</taxon>
        <taxon>Pseudomonadati</taxon>
        <taxon>Pseudomonadota</taxon>
        <taxon>Gammaproteobacteria</taxon>
        <taxon>Pseudomonadales</taxon>
        <taxon>Pseudomonadaceae</taxon>
        <taxon>Pseudomonas</taxon>
        <taxon>Pseudomonas syringae</taxon>
    </lineage>
</organism>
<sequence length="39" mass="4205">TAHQMFMQASSAGFGREDDSAVIKIFPGIELPKAKPEKA</sequence>
<dbReference type="AlphaFoldDB" id="A0A656JQQ4"/>
<accession>A0A656JQQ4</accession>
<proteinExistence type="predicted"/>
<dbReference type="EMBL" id="AOKF01002710">
    <property type="protein sequence ID" value="EPN45794.1"/>
    <property type="molecule type" value="Genomic_DNA"/>
</dbReference>
<name>A0A656JQQ4_PSESF</name>
<protein>
    <submittedName>
        <fullName evidence="1">Oxidoreductase, acting on the CH-OH group of donors, NAD or NADP as acceptor</fullName>
    </submittedName>
</protein>
<evidence type="ECO:0000313" key="1">
    <source>
        <dbReference type="EMBL" id="EPN45794.1"/>
    </source>
</evidence>